<feature type="compositionally biased region" description="Low complexity" evidence="1">
    <location>
        <begin position="33"/>
        <end position="44"/>
    </location>
</feature>
<accession>A0A7S4V4P1</accession>
<protein>
    <submittedName>
        <fullName evidence="2">Uncharacterized protein</fullName>
    </submittedName>
</protein>
<evidence type="ECO:0000313" key="2">
    <source>
        <dbReference type="EMBL" id="CAE4576215.1"/>
    </source>
</evidence>
<proteinExistence type="predicted"/>
<evidence type="ECO:0000256" key="1">
    <source>
        <dbReference type="SAM" id="MobiDB-lite"/>
    </source>
</evidence>
<dbReference type="AlphaFoldDB" id="A0A7S4V4P1"/>
<gene>
    <name evidence="2" type="ORF">AMON00008_LOCUS15835</name>
</gene>
<name>A0A7S4V4P1_9DINO</name>
<feature type="region of interest" description="Disordered" evidence="1">
    <location>
        <begin position="28"/>
        <end position="67"/>
    </location>
</feature>
<dbReference type="EMBL" id="HBNR01023657">
    <property type="protein sequence ID" value="CAE4576215.1"/>
    <property type="molecule type" value="Transcribed_RNA"/>
</dbReference>
<feature type="region of interest" description="Disordered" evidence="1">
    <location>
        <begin position="191"/>
        <end position="210"/>
    </location>
</feature>
<reference evidence="2" key="1">
    <citation type="submission" date="2021-01" db="EMBL/GenBank/DDBJ databases">
        <authorList>
            <person name="Corre E."/>
            <person name="Pelletier E."/>
            <person name="Niang G."/>
            <person name="Scheremetjew M."/>
            <person name="Finn R."/>
            <person name="Kale V."/>
            <person name="Holt S."/>
            <person name="Cochrane G."/>
            <person name="Meng A."/>
            <person name="Brown T."/>
            <person name="Cohen L."/>
        </authorList>
    </citation>
    <scope>NUCLEOTIDE SEQUENCE</scope>
    <source>
        <strain evidence="2">CCMP3105</strain>
    </source>
</reference>
<sequence length="264" mass="28339">MGYGEMWIPSWSAPTPYVHDDAIDASRIDHGPAARASSSRARGAGASGGDPAGSSEEGEGFWPLGVGENEPVKWTGEDVARLRDSLPGYDIQGPGVVAVCSGESGLFGRHSRLLDVRRPVFRVEEAARMCDEMPGCTHFSVTVGPDYPMGYEPRHWLPLRADLCKGPLITVKENEGVNSFVGVRRRSAAHAPPARAAQDGEAFPDGPIENAQLPPAPLALSIARPLEAELRSGPPPAARRERCPARRVCGRRALRSSWSGRAFL</sequence>
<organism evidence="2">
    <name type="scientific">Alexandrium monilatum</name>
    <dbReference type="NCBI Taxonomy" id="311494"/>
    <lineage>
        <taxon>Eukaryota</taxon>
        <taxon>Sar</taxon>
        <taxon>Alveolata</taxon>
        <taxon>Dinophyceae</taxon>
        <taxon>Gonyaulacales</taxon>
        <taxon>Pyrocystaceae</taxon>
        <taxon>Alexandrium</taxon>
    </lineage>
</organism>